<dbReference type="Pfam" id="PF08763">
    <property type="entry name" value="Ca_chan_IQ"/>
    <property type="match status" value="1"/>
</dbReference>
<dbReference type="Pfam" id="PF00520">
    <property type="entry name" value="Ion_trans"/>
    <property type="match status" value="1"/>
</dbReference>
<reference evidence="17" key="2">
    <citation type="submission" date="2025-09" db="UniProtKB">
        <authorList>
            <consortium name="Ensembl"/>
        </authorList>
    </citation>
    <scope>IDENTIFICATION</scope>
</reference>
<comment type="subcellular location">
    <subcellularLocation>
        <location evidence="1">Membrane</location>
        <topology evidence="1">Multi-pass membrane protein</topology>
    </subcellularLocation>
</comment>
<evidence type="ECO:0000313" key="17">
    <source>
        <dbReference type="Ensembl" id="ENSMAMP00000036274.1"/>
    </source>
</evidence>
<keyword evidence="9 13" id="KW-1133">Transmembrane helix</keyword>
<dbReference type="PANTHER" id="PTHR45628">
    <property type="entry name" value="VOLTAGE-DEPENDENT CALCIUM CHANNEL TYPE A SUBUNIT ALPHA-1"/>
    <property type="match status" value="1"/>
</dbReference>
<dbReference type="Gene3D" id="1.10.287.70">
    <property type="match status" value="1"/>
</dbReference>
<evidence type="ECO:0000256" key="10">
    <source>
        <dbReference type="ARBA" id="ARBA00023065"/>
    </source>
</evidence>
<evidence type="ECO:0000256" key="11">
    <source>
        <dbReference type="ARBA" id="ARBA00023136"/>
    </source>
</evidence>
<dbReference type="GO" id="GO:0098703">
    <property type="term" value="P:calcium ion import across plasma membrane"/>
    <property type="evidence" value="ECO:0007669"/>
    <property type="project" value="TreeGrafter"/>
</dbReference>
<feature type="domain" description="Voltage-dependent calcium channel alpha-1 subunit IQ" evidence="15">
    <location>
        <begin position="184"/>
        <end position="247"/>
    </location>
</feature>
<dbReference type="InterPro" id="IPR050599">
    <property type="entry name" value="VDCC_alpha-1_subunit"/>
</dbReference>
<keyword evidence="12" id="KW-0407">Ion channel</keyword>
<dbReference type="GO" id="GO:0008331">
    <property type="term" value="F:high voltage-gated calcium channel activity"/>
    <property type="evidence" value="ECO:0007669"/>
    <property type="project" value="TreeGrafter"/>
</dbReference>
<keyword evidence="10" id="KW-0406">Ion transport</keyword>
<evidence type="ECO:0000256" key="1">
    <source>
        <dbReference type="ARBA" id="ARBA00004141"/>
    </source>
</evidence>
<dbReference type="InterPro" id="IPR005821">
    <property type="entry name" value="Ion_trans_dom"/>
</dbReference>
<dbReference type="InterPro" id="IPR014873">
    <property type="entry name" value="VDCC_a1su_IQ"/>
</dbReference>
<keyword evidence="6" id="KW-0677">Repeat</keyword>
<evidence type="ECO:0000256" key="4">
    <source>
        <dbReference type="ARBA" id="ARBA00022673"/>
    </source>
</evidence>
<keyword evidence="7" id="KW-0106">Calcium</keyword>
<dbReference type="AlphaFoldDB" id="A0A7N8WHE2"/>
<sequence length="352" mass="40017">LPQALPYVCLLIAMLFFIYAIIGMQVFGNIKLNDESHINQHNNFKTFFSALMLLFRSATGESWQEIMLSCLSGQECEPDPSIAPLTISPDHEGGCGTDFAYCYFFFLHIYSSILGPHHLDEFVRIWGEYDRLACGRIHYTAMYEMLTHMSPPLGLGKKCPAKIAYKRLVLMNMPVDEDMTVHFTSTLMSLIRTALDIKIARGGEDRVALDTELQKEISIIWPYLPQKTLDLLVPINKGLALTMDEILNVMLRDKQQWLIWCVCPHRYGHDSGEDLRFNDDYGLFQTEQSQKAQTTTRSSSKLLIITFHNPNHGLKIKMNKTCNHCAFMSLIAEEQLDVQASGCLNSPRGHSV</sequence>
<evidence type="ECO:0000256" key="8">
    <source>
        <dbReference type="ARBA" id="ARBA00022882"/>
    </source>
</evidence>
<dbReference type="PANTHER" id="PTHR45628:SF5">
    <property type="entry name" value="VOLTAGE-DEPENDENT R-TYPE CALCIUM CHANNEL SUBUNIT ALPHA-1E"/>
    <property type="match status" value="1"/>
</dbReference>
<evidence type="ECO:0000256" key="12">
    <source>
        <dbReference type="ARBA" id="ARBA00023303"/>
    </source>
</evidence>
<dbReference type="Proteomes" id="UP000261640">
    <property type="component" value="Unplaced"/>
</dbReference>
<dbReference type="Gene3D" id="1.10.238.10">
    <property type="entry name" value="EF-hand"/>
    <property type="match status" value="1"/>
</dbReference>
<keyword evidence="11 13" id="KW-0472">Membrane</keyword>
<evidence type="ECO:0000259" key="15">
    <source>
        <dbReference type="Pfam" id="PF08763"/>
    </source>
</evidence>
<evidence type="ECO:0000256" key="7">
    <source>
        <dbReference type="ARBA" id="ARBA00022837"/>
    </source>
</evidence>
<dbReference type="Pfam" id="PF16905">
    <property type="entry name" value="GPHH"/>
    <property type="match status" value="1"/>
</dbReference>
<evidence type="ECO:0000256" key="3">
    <source>
        <dbReference type="ARBA" id="ARBA00022568"/>
    </source>
</evidence>
<keyword evidence="18" id="KW-1185">Reference proteome</keyword>
<accession>A0A7N8WHE2</accession>
<keyword evidence="3" id="KW-0109">Calcium transport</keyword>
<evidence type="ECO:0000256" key="9">
    <source>
        <dbReference type="ARBA" id="ARBA00022989"/>
    </source>
</evidence>
<protein>
    <submittedName>
        <fullName evidence="17">Voltage-dependent R-type calcium channel subunit alpha-1E-like</fullName>
    </submittedName>
</protein>
<evidence type="ECO:0000313" key="18">
    <source>
        <dbReference type="Proteomes" id="UP000261640"/>
    </source>
</evidence>
<proteinExistence type="predicted"/>
<dbReference type="GO" id="GO:0043025">
    <property type="term" value="C:neuronal cell body"/>
    <property type="evidence" value="ECO:0007669"/>
    <property type="project" value="TreeGrafter"/>
</dbReference>
<dbReference type="GO" id="GO:0007268">
    <property type="term" value="P:chemical synaptic transmission"/>
    <property type="evidence" value="ECO:0007669"/>
    <property type="project" value="TreeGrafter"/>
</dbReference>
<dbReference type="GeneTree" id="ENSGT00940000155601"/>
<keyword evidence="5 13" id="KW-0812">Transmembrane</keyword>
<dbReference type="InterPro" id="IPR031649">
    <property type="entry name" value="GPHH_dom"/>
</dbReference>
<evidence type="ECO:0000256" key="13">
    <source>
        <dbReference type="SAM" id="Phobius"/>
    </source>
</evidence>
<evidence type="ECO:0000256" key="2">
    <source>
        <dbReference type="ARBA" id="ARBA00022448"/>
    </source>
</evidence>
<dbReference type="GO" id="GO:0045202">
    <property type="term" value="C:synapse"/>
    <property type="evidence" value="ECO:0007669"/>
    <property type="project" value="GOC"/>
</dbReference>
<reference evidence="17" key="1">
    <citation type="submission" date="2025-08" db="UniProtKB">
        <authorList>
            <consortium name="Ensembl"/>
        </authorList>
    </citation>
    <scope>IDENTIFICATION</scope>
</reference>
<organism evidence="17 18">
    <name type="scientific">Mastacembelus armatus</name>
    <name type="common">zig-zag eel</name>
    <dbReference type="NCBI Taxonomy" id="205130"/>
    <lineage>
        <taxon>Eukaryota</taxon>
        <taxon>Metazoa</taxon>
        <taxon>Chordata</taxon>
        <taxon>Craniata</taxon>
        <taxon>Vertebrata</taxon>
        <taxon>Euteleostomi</taxon>
        <taxon>Actinopterygii</taxon>
        <taxon>Neopterygii</taxon>
        <taxon>Teleostei</taxon>
        <taxon>Neoteleostei</taxon>
        <taxon>Acanthomorphata</taxon>
        <taxon>Anabantaria</taxon>
        <taxon>Synbranchiformes</taxon>
        <taxon>Mastacembelidae</taxon>
        <taxon>Mastacembelus</taxon>
    </lineage>
</organism>
<name>A0A7N8WHE2_9TELE</name>
<evidence type="ECO:0000259" key="16">
    <source>
        <dbReference type="Pfam" id="PF16905"/>
    </source>
</evidence>
<keyword evidence="4" id="KW-0107">Calcium channel</keyword>
<keyword evidence="8" id="KW-0851">Voltage-gated channel</keyword>
<feature type="domain" description="Ion transport" evidence="14">
    <location>
        <begin position="4"/>
        <end position="113"/>
    </location>
</feature>
<evidence type="ECO:0000256" key="5">
    <source>
        <dbReference type="ARBA" id="ARBA00022692"/>
    </source>
</evidence>
<evidence type="ECO:0000256" key="6">
    <source>
        <dbReference type="ARBA" id="ARBA00022737"/>
    </source>
</evidence>
<dbReference type="Ensembl" id="ENSMAMT00000039999.1">
    <property type="protein sequence ID" value="ENSMAMP00000036274.1"/>
    <property type="gene ID" value="ENSMAMG00000015076.2"/>
</dbReference>
<feature type="domain" description="Voltage-dependent L-type calcium channel IQ-associated" evidence="16">
    <location>
        <begin position="121"/>
        <end position="174"/>
    </location>
</feature>
<keyword evidence="2" id="KW-0813">Transport</keyword>
<feature type="transmembrane region" description="Helical" evidence="13">
    <location>
        <begin position="7"/>
        <end position="27"/>
    </location>
</feature>
<dbReference type="GO" id="GO:0005891">
    <property type="term" value="C:voltage-gated calcium channel complex"/>
    <property type="evidence" value="ECO:0007669"/>
    <property type="project" value="TreeGrafter"/>
</dbReference>
<evidence type="ECO:0000259" key="14">
    <source>
        <dbReference type="Pfam" id="PF00520"/>
    </source>
</evidence>